<protein>
    <submittedName>
        <fullName evidence="2">Dynein-related subfamily AAA family protein</fullName>
    </submittedName>
</protein>
<dbReference type="InterPro" id="IPR027417">
    <property type="entry name" value="P-loop_NTPase"/>
</dbReference>
<evidence type="ECO:0000259" key="1">
    <source>
        <dbReference type="Pfam" id="PF07728"/>
    </source>
</evidence>
<proteinExistence type="predicted"/>
<dbReference type="GO" id="GO:0005524">
    <property type="term" value="F:ATP binding"/>
    <property type="evidence" value="ECO:0007669"/>
    <property type="project" value="InterPro"/>
</dbReference>
<reference evidence="2 3" key="1">
    <citation type="submission" date="2019-03" db="EMBL/GenBank/DDBJ databases">
        <title>Genomic Encyclopedia of Archaeal and Bacterial Type Strains, Phase II (KMG-II): from individual species to whole genera.</title>
        <authorList>
            <person name="Goeker M."/>
        </authorList>
    </citation>
    <scope>NUCLEOTIDE SEQUENCE [LARGE SCALE GENOMIC DNA]</scope>
    <source>
        <strain evidence="2 3">DSM 28213</strain>
    </source>
</reference>
<dbReference type="Gene3D" id="3.40.50.300">
    <property type="entry name" value="P-loop containing nucleotide triphosphate hydrolases"/>
    <property type="match status" value="2"/>
</dbReference>
<evidence type="ECO:0000313" key="2">
    <source>
        <dbReference type="EMBL" id="TDS59623.1"/>
    </source>
</evidence>
<sequence length="752" mass="86571">MDEIEKKAWKEALEYAFNQLKSIKDFGKNAFKNYAIDLGGNLYPNKIVLEYCEAFLNKNYPKYSVTKQLGGGKPINDFLESKGAKGVILNDDTNSTNVNYWIFSPGSDASFWEEFLDDQIIAIGWDDLGNLLDYASKDQLKQALINLYNYETNPYNATNANYEFAQEMKIGDIVICKKGRNKLIGYGKIVSDYFFNDDRVELKSCRKVKWIKSGEWNVDHTLVMKTLTNITAYLADNDSSYKYYQKLIDIMNSDTSTIFRKEINLLKYKKQIILQGPPGTGKTREAKMIAEELIGDTSKQLRPKQIDSSIIRKFITKNLFIKTVAGDAKYKIIDISSSHVQSQKNSGTIDKTSFKSIEKAYNDNIWEESSSNSPDRRARAFAKYIYDNYEQTFPNDNSDQIKLIQFHPSYTYEDFVRGIVSKPNEDGDGIVYEAENKLLADFAKKALDNYIESNKTDVIVREENSVFYAFIESIKDELAQNENHKYDITEAVYLFSADETRFKYKGDNWVAHSKGLNMKFSELKKIIDLGATERQDIKKMTDVEELTRQHATYFIKIVEKYYDFKKTFKESVPTHAKIELKNYVLIIDEINRANLSSVLGELIYALEYRGEAVESMYAVGNDSKLILPPNLYIIGTMNTADRSVGHIDYAIRRRFAFVDVLPKDLSEEDNILFDSELFYQVEKLFDTNLSPEFEKKDVQLGHSYFIDKSTDGGSMDIRLDFEIKPILFEYVKDGVLIGDDIKKLIDDLEPSI</sequence>
<gene>
    <name evidence="2" type="ORF">C8P70_11071</name>
</gene>
<name>A0A4R7F568_9FLAO</name>
<dbReference type="Proteomes" id="UP000295215">
    <property type="component" value="Unassembled WGS sequence"/>
</dbReference>
<dbReference type="EMBL" id="SOAG01000010">
    <property type="protein sequence ID" value="TDS59623.1"/>
    <property type="molecule type" value="Genomic_DNA"/>
</dbReference>
<dbReference type="GO" id="GO:0016887">
    <property type="term" value="F:ATP hydrolysis activity"/>
    <property type="evidence" value="ECO:0007669"/>
    <property type="project" value="InterPro"/>
</dbReference>
<feature type="domain" description="ATPase dynein-related AAA" evidence="1">
    <location>
        <begin position="556"/>
        <end position="655"/>
    </location>
</feature>
<keyword evidence="3" id="KW-1185">Reference proteome</keyword>
<dbReference type="RefSeq" id="WP_243832671.1">
    <property type="nucleotide sequence ID" value="NZ_SOAG01000010.1"/>
</dbReference>
<dbReference type="Pfam" id="PF07728">
    <property type="entry name" value="AAA_5"/>
    <property type="match status" value="1"/>
</dbReference>
<dbReference type="PANTHER" id="PTHR37291:SF1">
    <property type="entry name" value="TYPE IV METHYL-DIRECTED RESTRICTION ENZYME ECOKMCRB SUBUNIT"/>
    <property type="match status" value="1"/>
</dbReference>
<dbReference type="PANTHER" id="PTHR37291">
    <property type="entry name" value="5-METHYLCYTOSINE-SPECIFIC RESTRICTION ENZYME B"/>
    <property type="match status" value="1"/>
</dbReference>
<organism evidence="2 3">
    <name type="scientific">Myroides indicus</name>
    <dbReference type="NCBI Taxonomy" id="1323422"/>
    <lineage>
        <taxon>Bacteria</taxon>
        <taxon>Pseudomonadati</taxon>
        <taxon>Bacteroidota</taxon>
        <taxon>Flavobacteriia</taxon>
        <taxon>Flavobacteriales</taxon>
        <taxon>Flavobacteriaceae</taxon>
        <taxon>Myroides</taxon>
    </lineage>
</organism>
<dbReference type="SUPFAM" id="SSF52540">
    <property type="entry name" value="P-loop containing nucleoside triphosphate hydrolases"/>
    <property type="match status" value="2"/>
</dbReference>
<dbReference type="AlphaFoldDB" id="A0A4R7F568"/>
<dbReference type="InterPro" id="IPR011704">
    <property type="entry name" value="ATPase_dyneun-rel_AAA"/>
</dbReference>
<comment type="caution">
    <text evidence="2">The sequence shown here is derived from an EMBL/GenBank/DDBJ whole genome shotgun (WGS) entry which is preliminary data.</text>
</comment>
<evidence type="ECO:0000313" key="3">
    <source>
        <dbReference type="Proteomes" id="UP000295215"/>
    </source>
</evidence>
<dbReference type="InterPro" id="IPR052934">
    <property type="entry name" value="Methyl-DNA_Rec/Restrict_Enz"/>
</dbReference>
<accession>A0A4R7F568</accession>